<comment type="caution">
    <text evidence="3">The sequence shown here is derived from an EMBL/GenBank/DDBJ whole genome shotgun (WGS) entry which is preliminary data.</text>
</comment>
<proteinExistence type="predicted"/>
<organism evidence="3 4">
    <name type="scientific">Pedobacter puniceum</name>
    <dbReference type="NCBI Taxonomy" id="2666136"/>
    <lineage>
        <taxon>Bacteria</taxon>
        <taxon>Pseudomonadati</taxon>
        <taxon>Bacteroidota</taxon>
        <taxon>Sphingobacteriia</taxon>
        <taxon>Sphingobacteriales</taxon>
        <taxon>Sphingobacteriaceae</taxon>
        <taxon>Pedobacter</taxon>
    </lineage>
</organism>
<keyword evidence="4" id="KW-1185">Reference proteome</keyword>
<evidence type="ECO:0000256" key="2">
    <source>
        <dbReference type="SAM" id="SignalP"/>
    </source>
</evidence>
<dbReference type="RefSeq" id="WP_154286701.1">
    <property type="nucleotide sequence ID" value="NZ_WKJI01000001.1"/>
</dbReference>
<feature type="signal peptide" evidence="2">
    <location>
        <begin position="1"/>
        <end position="24"/>
    </location>
</feature>
<gene>
    <name evidence="3" type="ORF">GJJ64_05470</name>
</gene>
<name>A0A7K0FMZ9_9SPHI</name>
<feature type="compositionally biased region" description="Basic and acidic residues" evidence="1">
    <location>
        <begin position="134"/>
        <end position="156"/>
    </location>
</feature>
<keyword evidence="2" id="KW-0732">Signal</keyword>
<feature type="region of interest" description="Disordered" evidence="1">
    <location>
        <begin position="132"/>
        <end position="156"/>
    </location>
</feature>
<reference evidence="3 4" key="1">
    <citation type="submission" date="2019-11" db="EMBL/GenBank/DDBJ databases">
        <authorList>
            <person name="Cheng Q."/>
            <person name="Yang Z."/>
        </authorList>
    </citation>
    <scope>NUCLEOTIDE SEQUENCE [LARGE SCALE GENOMIC DNA]</scope>
    <source>
        <strain evidence="3 4">HX-22-1</strain>
    </source>
</reference>
<sequence>MKKLIQKISMAGMLLLAVSMTAQAQEGPKRKGPQGGGPGRPDAPVREMVANMTEEQKAMVKASMEQQKADREALRATFTEEQKAIMADQSKDMLEKRKALEASYTAAQKELVAKQREKAKAMREKLEATYTAEQKAEMKERRAKMGEMMRDKKKAE</sequence>
<dbReference type="AlphaFoldDB" id="A0A7K0FMZ9"/>
<feature type="chain" id="PRO_5029694908" description="DUF4890 domain-containing protein" evidence="2">
    <location>
        <begin position="25"/>
        <end position="156"/>
    </location>
</feature>
<accession>A0A7K0FMZ9</accession>
<evidence type="ECO:0000313" key="3">
    <source>
        <dbReference type="EMBL" id="MRX46630.1"/>
    </source>
</evidence>
<dbReference type="EMBL" id="WKJI01000001">
    <property type="protein sequence ID" value="MRX46630.1"/>
    <property type="molecule type" value="Genomic_DNA"/>
</dbReference>
<evidence type="ECO:0000256" key="1">
    <source>
        <dbReference type="SAM" id="MobiDB-lite"/>
    </source>
</evidence>
<protein>
    <recommendedName>
        <fullName evidence="5">DUF4890 domain-containing protein</fullName>
    </recommendedName>
</protein>
<evidence type="ECO:0008006" key="5">
    <source>
        <dbReference type="Google" id="ProtNLM"/>
    </source>
</evidence>
<dbReference type="Proteomes" id="UP000462931">
    <property type="component" value="Unassembled WGS sequence"/>
</dbReference>
<evidence type="ECO:0000313" key="4">
    <source>
        <dbReference type="Proteomes" id="UP000462931"/>
    </source>
</evidence>
<feature type="region of interest" description="Disordered" evidence="1">
    <location>
        <begin position="22"/>
        <end position="45"/>
    </location>
</feature>